<dbReference type="InParanoid" id="L2GKU8"/>
<sequence>MVLKRKRNLKIDTTASYSVFLLRDLNRNEVEDYLENRDTGMEAEEEKELHLQNIMKGTGKDIPIPVVAEIENISRSRYEKKELKKRIIWEKDCPNDYIEDRSDVETEKEMQLKLHELISKSNPQGISTEKGSFIPIETFNISNKSTGTLNSGSHPDSIIKVVEHESNSAQQGAIATQRHPIASNIYKIDSKRPAFKDIIKRIGSDKNAYTIKDENIVNFCLRKTLVRYERPGFEAYTCFRDRIFNPTFKSRRNETLMFEKINRMGVEFGTLKKLCEMYKEKCMYEDKAYKQTIKIFKKLSSSSVSKLKKRMLVKMMYKFPEKGPGSKMKINIYDIMTDRQKIVNLKTTKSSNELYLDIKYYNEVMSLIKFDEKENQANKDKTPKKI</sequence>
<dbReference type="VEuPathDB" id="MicrosporidiaDB:VICG_01465"/>
<dbReference type="Proteomes" id="UP000011082">
    <property type="component" value="Unassembled WGS sequence"/>
</dbReference>
<dbReference type="FunCoup" id="L2GKU8">
    <property type="interactions" value="82"/>
</dbReference>
<organism evidence="1 2">
    <name type="scientific">Vittaforma corneae (strain ATCC 50505)</name>
    <name type="common">Microsporidian parasite</name>
    <name type="synonym">Nosema corneum</name>
    <dbReference type="NCBI Taxonomy" id="993615"/>
    <lineage>
        <taxon>Eukaryota</taxon>
        <taxon>Fungi</taxon>
        <taxon>Fungi incertae sedis</taxon>
        <taxon>Microsporidia</taxon>
        <taxon>Nosematidae</taxon>
        <taxon>Vittaforma</taxon>
    </lineage>
</organism>
<name>L2GKU8_VITCO</name>
<dbReference type="OrthoDB" id="2192095at2759"/>
<dbReference type="RefSeq" id="XP_007604911.1">
    <property type="nucleotide sequence ID" value="XM_007604849.1"/>
</dbReference>
<dbReference type="OMA" id="CPNDYIE"/>
<accession>L2GKU8</accession>
<dbReference type="HOGENOM" id="CLU_071632_0_0_1"/>
<proteinExistence type="predicted"/>
<dbReference type="STRING" id="993615.L2GKU8"/>
<evidence type="ECO:0000313" key="1">
    <source>
        <dbReference type="EMBL" id="ELA41481.1"/>
    </source>
</evidence>
<evidence type="ECO:0000313" key="2">
    <source>
        <dbReference type="Proteomes" id="UP000011082"/>
    </source>
</evidence>
<dbReference type="GeneID" id="19882176"/>
<gene>
    <name evidence="1" type="ORF">VICG_01465</name>
</gene>
<dbReference type="EMBL" id="JH370143">
    <property type="protein sequence ID" value="ELA41481.1"/>
    <property type="molecule type" value="Genomic_DNA"/>
</dbReference>
<keyword evidence="2" id="KW-1185">Reference proteome</keyword>
<dbReference type="AlphaFoldDB" id="L2GKU8"/>
<protein>
    <submittedName>
        <fullName evidence="1">Uncharacterized protein</fullName>
    </submittedName>
</protein>
<reference evidence="2" key="1">
    <citation type="submission" date="2011-05" db="EMBL/GenBank/DDBJ databases">
        <title>The genome sequence of Vittaforma corneae strain ATCC 50505.</title>
        <authorList>
            <consortium name="The Broad Institute Genome Sequencing Platform"/>
            <person name="Cuomo C."/>
            <person name="Didier E."/>
            <person name="Bowers L."/>
            <person name="Young S.K."/>
            <person name="Zeng Q."/>
            <person name="Gargeya S."/>
            <person name="Fitzgerald M."/>
            <person name="Haas B."/>
            <person name="Abouelleil A."/>
            <person name="Alvarado L."/>
            <person name="Arachchi H.M."/>
            <person name="Berlin A."/>
            <person name="Chapman S.B."/>
            <person name="Gearin G."/>
            <person name="Goldberg J."/>
            <person name="Griggs A."/>
            <person name="Gujja S."/>
            <person name="Hansen M."/>
            <person name="Heiman D."/>
            <person name="Howarth C."/>
            <person name="Larimer J."/>
            <person name="Lui A."/>
            <person name="MacDonald P.J.P."/>
            <person name="McCowen C."/>
            <person name="Montmayeur A."/>
            <person name="Murphy C."/>
            <person name="Neiman D."/>
            <person name="Pearson M."/>
            <person name="Priest M."/>
            <person name="Roberts A."/>
            <person name="Saif S."/>
            <person name="Shea T."/>
            <person name="Sisk P."/>
            <person name="Stolte C."/>
            <person name="Sykes S."/>
            <person name="Wortman J."/>
            <person name="Nusbaum C."/>
            <person name="Birren B."/>
        </authorList>
    </citation>
    <scope>NUCLEOTIDE SEQUENCE [LARGE SCALE GENOMIC DNA]</scope>
    <source>
        <strain evidence="2">ATCC 50505</strain>
    </source>
</reference>